<evidence type="ECO:0000256" key="2">
    <source>
        <dbReference type="ARBA" id="ARBA00001946"/>
    </source>
</evidence>
<keyword evidence="7" id="KW-0479">Metal-binding</keyword>
<comment type="catalytic activity">
    <reaction evidence="1">
        <text>alpha-D-mannose 1-phosphate = D-mannose 6-phosphate</text>
        <dbReference type="Rhea" id="RHEA:11140"/>
        <dbReference type="ChEBI" id="CHEBI:58409"/>
        <dbReference type="ChEBI" id="CHEBI:58735"/>
        <dbReference type="EC" id="5.4.2.8"/>
    </reaction>
</comment>
<evidence type="ECO:0000313" key="15">
    <source>
        <dbReference type="EMBL" id="GAA6167099.1"/>
    </source>
</evidence>
<dbReference type="SUPFAM" id="SSF53738">
    <property type="entry name" value="Phosphoglucomutase, first 3 domains"/>
    <property type="match status" value="3"/>
</dbReference>
<feature type="domain" description="Alpha-D-phosphohexomutase C-terminal" evidence="11">
    <location>
        <begin position="691"/>
        <end position="761"/>
    </location>
</feature>
<reference evidence="15 16" key="1">
    <citation type="submission" date="2024-04" db="EMBL/GenBank/DDBJ databases">
        <title>Draft genome sequence of Sessilibacter corallicola NBRC 116591.</title>
        <authorList>
            <person name="Miyakawa T."/>
            <person name="Kusuya Y."/>
            <person name="Miura T."/>
        </authorList>
    </citation>
    <scope>NUCLEOTIDE SEQUENCE [LARGE SCALE GENOMIC DNA]</scope>
    <source>
        <strain evidence="15 16">KU-00831-HH</strain>
    </source>
</reference>
<dbReference type="CDD" id="cd03089">
    <property type="entry name" value="PMM_PGM"/>
    <property type="match status" value="1"/>
</dbReference>
<evidence type="ECO:0000256" key="4">
    <source>
        <dbReference type="ARBA" id="ARBA00010231"/>
    </source>
</evidence>
<proteinExistence type="inferred from homology"/>
<dbReference type="InterPro" id="IPR005844">
    <property type="entry name" value="A-D-PHexomutase_a/b/a-I"/>
</dbReference>
<dbReference type="Pfam" id="PF02879">
    <property type="entry name" value="PGM_PMM_II"/>
    <property type="match status" value="1"/>
</dbReference>
<dbReference type="SUPFAM" id="SSF55957">
    <property type="entry name" value="Phosphoglucomutase, C-terminal domain"/>
    <property type="match status" value="1"/>
</dbReference>
<evidence type="ECO:0000256" key="6">
    <source>
        <dbReference type="ARBA" id="ARBA00022553"/>
    </source>
</evidence>
<keyword evidence="8" id="KW-0460">Magnesium</keyword>
<dbReference type="InterPro" id="IPR005843">
    <property type="entry name" value="A-D-PHexomutase_C"/>
</dbReference>
<dbReference type="Pfam" id="PF02878">
    <property type="entry name" value="PGM_PMM_I"/>
    <property type="match status" value="1"/>
</dbReference>
<evidence type="ECO:0000256" key="10">
    <source>
        <dbReference type="SAM" id="Phobius"/>
    </source>
</evidence>
<protein>
    <recommendedName>
        <fullName evidence="5">phosphomannomutase</fullName>
        <ecNumber evidence="5">5.4.2.8</ecNumber>
    </recommendedName>
</protein>
<comment type="similarity">
    <text evidence="4">Belongs to the phosphohexose mutase family.</text>
</comment>
<dbReference type="Gene3D" id="3.30.310.50">
    <property type="entry name" value="Alpha-D-phosphohexomutase, C-terminal domain"/>
    <property type="match status" value="1"/>
</dbReference>
<dbReference type="InterPro" id="IPR016055">
    <property type="entry name" value="A-D-PHexomutase_a/b/a-I/II/III"/>
</dbReference>
<evidence type="ECO:0000259" key="12">
    <source>
        <dbReference type="Pfam" id="PF02878"/>
    </source>
</evidence>
<keyword evidence="10" id="KW-0472">Membrane</keyword>
<evidence type="ECO:0000313" key="16">
    <source>
        <dbReference type="Proteomes" id="UP001465153"/>
    </source>
</evidence>
<keyword evidence="6" id="KW-0597">Phosphoprotein</keyword>
<dbReference type="Pfam" id="PF00408">
    <property type="entry name" value="PGM_PMM_IV"/>
    <property type="match status" value="1"/>
</dbReference>
<feature type="domain" description="Alpha-D-phosphohexomutase alpha/beta/alpha" evidence="12">
    <location>
        <begin position="328"/>
        <end position="460"/>
    </location>
</feature>
<accession>A0ABQ0A617</accession>
<evidence type="ECO:0000256" key="5">
    <source>
        <dbReference type="ARBA" id="ARBA00012730"/>
    </source>
</evidence>
<comment type="pathway">
    <text evidence="3">Nucleotide-sugar biosynthesis; GDP-alpha-D-mannose biosynthesis; alpha-D-mannose 1-phosphate from D-fructose 6-phosphate: step 2/2.</text>
</comment>
<dbReference type="Gene3D" id="3.40.120.10">
    <property type="entry name" value="Alpha-D-Glucose-1,6-Bisphosphate, subunit A, domain 3"/>
    <property type="match status" value="3"/>
</dbReference>
<dbReference type="EMBL" id="BAABWN010000002">
    <property type="protein sequence ID" value="GAA6167099.1"/>
    <property type="molecule type" value="Genomic_DNA"/>
</dbReference>
<feature type="domain" description="Alpha-D-phosphohexomutase alpha/beta/alpha" evidence="14">
    <location>
        <begin position="576"/>
        <end position="683"/>
    </location>
</feature>
<dbReference type="InterPro" id="IPR036900">
    <property type="entry name" value="A-D-PHexomutase_C_sf"/>
</dbReference>
<feature type="transmembrane region" description="Helical" evidence="10">
    <location>
        <begin position="234"/>
        <end position="258"/>
    </location>
</feature>
<name>A0ABQ0A617_9GAMM</name>
<keyword evidence="9" id="KW-0413">Isomerase</keyword>
<keyword evidence="16" id="KW-1185">Reference proteome</keyword>
<evidence type="ECO:0000256" key="1">
    <source>
        <dbReference type="ARBA" id="ARBA00000586"/>
    </source>
</evidence>
<evidence type="ECO:0000259" key="14">
    <source>
        <dbReference type="Pfam" id="PF02880"/>
    </source>
</evidence>
<organism evidence="15 16">
    <name type="scientific">Sessilibacter corallicola</name>
    <dbReference type="NCBI Taxonomy" id="2904075"/>
    <lineage>
        <taxon>Bacteria</taxon>
        <taxon>Pseudomonadati</taxon>
        <taxon>Pseudomonadota</taxon>
        <taxon>Gammaproteobacteria</taxon>
        <taxon>Cellvibrionales</taxon>
        <taxon>Cellvibrionaceae</taxon>
        <taxon>Sessilibacter</taxon>
    </lineage>
</organism>
<comment type="cofactor">
    <cofactor evidence="2">
        <name>Mg(2+)</name>
        <dbReference type="ChEBI" id="CHEBI:18420"/>
    </cofactor>
</comment>
<sequence length="779" mass="85377">MLNALVAYFVYQHFIVRVEHENLARLSEQQVQTAARQLQFKINGLQSSLDQFGQRHTLISGIEKNDGQLLEQWRATISNALPEGSTVLLLNSRAAPEAQIPGLDFRFTELDMINEVIRGEKPLPEAGKIEDSWFFTLVSGIFSRDDIEINNAHLAPGAIMVRLPISSLNDALIQADVSLGSYQLIQSYQPRLNQTLTTVGTGLSPKVSAKLNDLWSIDFYPSKMLIKQANAQPWFVLIGLSVFAGLTLFGAVFAANFIEKKKLRKHQASMLSNTTPSAHQASAANPLAALDDVEIAEEDKSLMSGEAASRSNTTTTMEPVKLKFPEHVFRAYDIRGLAKDEINTNFALALGKTLGSRIVAQGDTHIFVARDGRTSSPELSKALIDGIVSTGCRVNDIGLMPSPLLYYAVATSEENKHGVIVTASHNGADYNGFKIMLNGNTLAKDEIAVIRQQMETEDFNTGEGSVTETDVESNYIDEILSDVALMGDVRLVIDAGNGATSEIAPRLFSEMGCDVIPLHCEIDGNFPNHDPDPSREENLADLIKAVKDEGADLGVAFDGDGDRIFIVTDEGEIITADRLLMLFAKDIVSRNPGADVVYDVKCTRQLGSLISSYGGRPIMWKTGHAHMKAKLIETGALLGGEYSGHIFIKDRWYGFDDGLLVAARLLEIMSLRDQKMSEIFAAFPALPSTPEIRVAIDESEKFETVKRLVESGNFQSGTTTTVDGLRVDFAKGWGLVRASNTAAELTLRFEGDNEEVIEQLKLLFKRELAKVAPSLDLSF</sequence>
<dbReference type="PANTHER" id="PTHR43771:SF2">
    <property type="entry name" value="PHOSPHOMANNOMUTASE_PHOSPHOGLUCOMUTASE"/>
    <property type="match status" value="1"/>
</dbReference>
<gene>
    <name evidence="15" type="ORF">NBRC116591_09090</name>
</gene>
<dbReference type="EC" id="5.4.2.8" evidence="5"/>
<evidence type="ECO:0000256" key="8">
    <source>
        <dbReference type="ARBA" id="ARBA00022842"/>
    </source>
</evidence>
<dbReference type="Proteomes" id="UP001465153">
    <property type="component" value="Unassembled WGS sequence"/>
</dbReference>
<keyword evidence="10" id="KW-0812">Transmembrane</keyword>
<dbReference type="PANTHER" id="PTHR43771">
    <property type="entry name" value="PHOSPHOMANNOMUTASE"/>
    <property type="match status" value="1"/>
</dbReference>
<comment type="caution">
    <text evidence="15">The sequence shown here is derived from an EMBL/GenBank/DDBJ whole genome shotgun (WGS) entry which is preliminary data.</text>
</comment>
<evidence type="ECO:0000256" key="7">
    <source>
        <dbReference type="ARBA" id="ARBA00022723"/>
    </source>
</evidence>
<keyword evidence="10" id="KW-1133">Transmembrane helix</keyword>
<dbReference type="PRINTS" id="PR00509">
    <property type="entry name" value="PGMPMM"/>
</dbReference>
<evidence type="ECO:0000256" key="3">
    <source>
        <dbReference type="ARBA" id="ARBA00004699"/>
    </source>
</evidence>
<feature type="domain" description="Alpha-D-phosphohexomutase alpha/beta/alpha" evidence="13">
    <location>
        <begin position="474"/>
        <end position="571"/>
    </location>
</feature>
<dbReference type="InterPro" id="IPR005846">
    <property type="entry name" value="A-D-PHexomutase_a/b/a-III"/>
</dbReference>
<evidence type="ECO:0000259" key="13">
    <source>
        <dbReference type="Pfam" id="PF02879"/>
    </source>
</evidence>
<dbReference type="Pfam" id="PF02880">
    <property type="entry name" value="PGM_PMM_III"/>
    <property type="match status" value="1"/>
</dbReference>
<evidence type="ECO:0000259" key="11">
    <source>
        <dbReference type="Pfam" id="PF00408"/>
    </source>
</evidence>
<evidence type="ECO:0000256" key="9">
    <source>
        <dbReference type="ARBA" id="ARBA00023235"/>
    </source>
</evidence>
<dbReference type="InterPro" id="IPR005841">
    <property type="entry name" value="Alpha-D-phosphohexomutase_SF"/>
</dbReference>
<dbReference type="InterPro" id="IPR005845">
    <property type="entry name" value="A-D-PHexomutase_a/b/a-II"/>
</dbReference>